<dbReference type="OrthoDB" id="1697664at2"/>
<dbReference type="RefSeq" id="WP_097073793.1">
    <property type="nucleotide sequence ID" value="NZ_OBMQ01000007.1"/>
</dbReference>
<accession>A0A285SXM2</accession>
<sequence length="117" mass="13584">MEKVVIIDGKEVSLKVNASCLRRYKMQFRRDFIADIFRLKKLDQYIVNGELKADDETIAQIDFELFSDLLWLFAKTADKTIPSPLEWEEQFVSIPLSDTLPVVLELLTVMLDSSQKK</sequence>
<dbReference type="AlphaFoldDB" id="A0A285SXM2"/>
<protein>
    <recommendedName>
        <fullName evidence="3">Prophage pi2 protein 40</fullName>
    </recommendedName>
</protein>
<reference evidence="2" key="1">
    <citation type="submission" date="2017-08" db="EMBL/GenBank/DDBJ databases">
        <authorList>
            <person name="Varghese N."/>
            <person name="Submissions S."/>
        </authorList>
    </citation>
    <scope>NUCLEOTIDE SEQUENCE [LARGE SCALE GENOMIC DNA]</scope>
    <source>
        <strain evidence="2">JC22</strain>
    </source>
</reference>
<evidence type="ECO:0000313" key="2">
    <source>
        <dbReference type="Proteomes" id="UP000219636"/>
    </source>
</evidence>
<proteinExistence type="predicted"/>
<dbReference type="EMBL" id="OBMQ01000007">
    <property type="protein sequence ID" value="SOC12803.1"/>
    <property type="molecule type" value="Genomic_DNA"/>
</dbReference>
<name>A0A285SXM2_9BACL</name>
<organism evidence="1 2">
    <name type="scientific">Ureibacillus xyleni</name>
    <dbReference type="NCBI Taxonomy" id="614648"/>
    <lineage>
        <taxon>Bacteria</taxon>
        <taxon>Bacillati</taxon>
        <taxon>Bacillota</taxon>
        <taxon>Bacilli</taxon>
        <taxon>Bacillales</taxon>
        <taxon>Caryophanaceae</taxon>
        <taxon>Ureibacillus</taxon>
    </lineage>
</organism>
<dbReference type="Proteomes" id="UP000219636">
    <property type="component" value="Unassembled WGS sequence"/>
</dbReference>
<keyword evidence="2" id="KW-1185">Reference proteome</keyword>
<evidence type="ECO:0008006" key="3">
    <source>
        <dbReference type="Google" id="ProtNLM"/>
    </source>
</evidence>
<gene>
    <name evidence="1" type="ORF">SAMN05880501_10754</name>
</gene>
<evidence type="ECO:0000313" key="1">
    <source>
        <dbReference type="EMBL" id="SOC12803.1"/>
    </source>
</evidence>